<gene>
    <name evidence="2" type="ORF">D7M11_26000</name>
</gene>
<proteinExistence type="predicted"/>
<evidence type="ECO:0000313" key="3">
    <source>
        <dbReference type="Proteomes" id="UP000282311"/>
    </source>
</evidence>
<dbReference type="AlphaFoldDB" id="A0A3B0BTZ0"/>
<comment type="caution">
    <text evidence="2">The sequence shown here is derived from an EMBL/GenBank/DDBJ whole genome shotgun (WGS) entry which is preliminary data.</text>
</comment>
<evidence type="ECO:0000313" key="2">
    <source>
        <dbReference type="EMBL" id="RKN75086.1"/>
    </source>
</evidence>
<keyword evidence="3" id="KW-1185">Reference proteome</keyword>
<protein>
    <recommendedName>
        <fullName evidence="1">Baseplate protein J-like barrel domain-containing protein</fullName>
    </recommendedName>
</protein>
<dbReference type="EMBL" id="RBAH01000023">
    <property type="protein sequence ID" value="RKN75086.1"/>
    <property type="molecule type" value="Genomic_DNA"/>
</dbReference>
<name>A0A3B0BTZ0_9BACL</name>
<accession>A0A3B0BTZ0</accession>
<sequence>MMYFAPYIDASGLHIPSYTDVRDQLLSDARSIFGQDIYLESDSQDYQWISVVANIVYDSFLTSQAVYNARGPSTAIGSALDIIVKINGIKRLPAAYSTCYVTLTGSVGTIITGGVVADINGYEWTLTTPISIGSSGQATALATCKSPGPITANVGEINKITTPTFGWTAVTNPGTAVTGAYAETDAQLRSRQAISTAQSSQTVLEGVKGAIAAVSGVQRSVVYENDKNVTDANGLPPHSISAVVEGGSDDAIAQAIYNKKGLGCYTNGNVPVQITDLYGVAAVIRFSRPAYVDIDVTINLKQLSGYTTQTTTDIKSAIVAFINSLTIGDSLTLSSLWGAALSANSVPNKPTFSITGVTAARHGQPLGTIDIAIAYNEVTRGNVANIVVNVS</sequence>
<dbReference type="Proteomes" id="UP000282311">
    <property type="component" value="Unassembled WGS sequence"/>
</dbReference>
<dbReference type="OrthoDB" id="7904838at2"/>
<feature type="domain" description="Baseplate protein J-like barrel" evidence="1">
    <location>
        <begin position="101"/>
        <end position="179"/>
    </location>
</feature>
<reference evidence="2 3" key="1">
    <citation type="journal article" date="2007" name="Int. J. Syst. Evol. Microbiol.">
        <title>Paenibacillus ginsengarvi sp. nov., isolated from soil from ginseng cultivation.</title>
        <authorList>
            <person name="Yoon M.H."/>
            <person name="Ten L.N."/>
            <person name="Im W.T."/>
        </authorList>
    </citation>
    <scope>NUCLEOTIDE SEQUENCE [LARGE SCALE GENOMIC DNA]</scope>
    <source>
        <strain evidence="2 3">KCTC 13059</strain>
    </source>
</reference>
<evidence type="ECO:0000259" key="1">
    <source>
        <dbReference type="Pfam" id="PF04865"/>
    </source>
</evidence>
<dbReference type="Pfam" id="PF04865">
    <property type="entry name" value="Baseplate_J"/>
    <property type="match status" value="1"/>
</dbReference>
<dbReference type="InterPro" id="IPR006949">
    <property type="entry name" value="Barrel_Baseplate_J-like"/>
</dbReference>
<organism evidence="2 3">
    <name type="scientific">Paenibacillus ginsengarvi</name>
    <dbReference type="NCBI Taxonomy" id="400777"/>
    <lineage>
        <taxon>Bacteria</taxon>
        <taxon>Bacillati</taxon>
        <taxon>Bacillota</taxon>
        <taxon>Bacilli</taxon>
        <taxon>Bacillales</taxon>
        <taxon>Paenibacillaceae</taxon>
        <taxon>Paenibacillus</taxon>
    </lineage>
</organism>